<evidence type="ECO:0000256" key="1">
    <source>
        <dbReference type="ARBA" id="ARBA00023002"/>
    </source>
</evidence>
<comment type="similarity">
    <text evidence="2">Belongs to the aldo/keto reductase family. Aldo/keto reductase 2 subfamily.</text>
</comment>
<dbReference type="GO" id="GO:0005829">
    <property type="term" value="C:cytosol"/>
    <property type="evidence" value="ECO:0007669"/>
    <property type="project" value="TreeGrafter"/>
</dbReference>
<keyword evidence="5" id="KW-1185">Reference proteome</keyword>
<gene>
    <name evidence="4" type="ORF">GBAR_LOCUS9545</name>
</gene>
<dbReference type="InterPro" id="IPR050523">
    <property type="entry name" value="AKR_Detox_Biosynth"/>
</dbReference>
<reference evidence="4" key="1">
    <citation type="submission" date="2023-03" db="EMBL/GenBank/DDBJ databases">
        <authorList>
            <person name="Steffen K."/>
            <person name="Cardenas P."/>
        </authorList>
    </citation>
    <scope>NUCLEOTIDE SEQUENCE</scope>
</reference>
<dbReference type="PANTHER" id="PTHR43364">
    <property type="entry name" value="NADH-SPECIFIC METHYLGLYOXAL REDUCTASE-RELATED"/>
    <property type="match status" value="1"/>
</dbReference>
<sequence length="239" mass="26794">MEYVNLGRTGLRVSRLCLGTMTFGSPAWRPWILPEDASRPFIRRALDAGINFFDTADMYSRGVSEEIVGRALDDFTTRDQAAARGTDYVDLYQIHRFDSHTPIEETLEALDAIVRAGKARYIGASSMYAWQFAQMLQVSERRGWARFVSMQTTTTSSTARKSARCFPCAAPRALASFRGAPWRAGSWPGTASGRPVRRTREGGDTLRAQTDEYAQSLYYADADFRVVDRVVELARRHGG</sequence>
<organism evidence="4 5">
    <name type="scientific">Geodia barretti</name>
    <name type="common">Barrett's horny sponge</name>
    <dbReference type="NCBI Taxonomy" id="519541"/>
    <lineage>
        <taxon>Eukaryota</taxon>
        <taxon>Metazoa</taxon>
        <taxon>Porifera</taxon>
        <taxon>Demospongiae</taxon>
        <taxon>Heteroscleromorpha</taxon>
        <taxon>Tetractinellida</taxon>
        <taxon>Astrophorina</taxon>
        <taxon>Geodiidae</taxon>
        <taxon>Geodia</taxon>
    </lineage>
</organism>
<proteinExistence type="inferred from homology"/>
<keyword evidence="1" id="KW-0560">Oxidoreductase</keyword>
<accession>A0AA35WIC6</accession>
<evidence type="ECO:0000313" key="4">
    <source>
        <dbReference type="EMBL" id="CAI8015415.1"/>
    </source>
</evidence>
<evidence type="ECO:0000259" key="3">
    <source>
        <dbReference type="Pfam" id="PF00248"/>
    </source>
</evidence>
<dbReference type="InterPro" id="IPR036812">
    <property type="entry name" value="NAD(P)_OxRdtase_dom_sf"/>
</dbReference>
<dbReference type="Proteomes" id="UP001174909">
    <property type="component" value="Unassembled WGS sequence"/>
</dbReference>
<dbReference type="AlphaFoldDB" id="A0AA35WIC6"/>
<evidence type="ECO:0000256" key="2">
    <source>
        <dbReference type="ARBA" id="ARBA00038157"/>
    </source>
</evidence>
<dbReference type="PANTHER" id="PTHR43364:SF4">
    <property type="entry name" value="NAD(P)-LINKED OXIDOREDUCTASE SUPERFAMILY PROTEIN"/>
    <property type="match status" value="1"/>
</dbReference>
<comment type="caution">
    <text evidence="4">The sequence shown here is derived from an EMBL/GenBank/DDBJ whole genome shotgun (WGS) entry which is preliminary data.</text>
</comment>
<dbReference type="Pfam" id="PF00248">
    <property type="entry name" value="Aldo_ket_red"/>
    <property type="match status" value="2"/>
</dbReference>
<dbReference type="EMBL" id="CASHTH010001442">
    <property type="protein sequence ID" value="CAI8015415.1"/>
    <property type="molecule type" value="Genomic_DNA"/>
</dbReference>
<dbReference type="SUPFAM" id="SSF51430">
    <property type="entry name" value="NAD(P)-linked oxidoreductase"/>
    <property type="match status" value="1"/>
</dbReference>
<feature type="domain" description="NADP-dependent oxidoreductase" evidence="3">
    <location>
        <begin position="85"/>
        <end position="169"/>
    </location>
</feature>
<name>A0AA35WIC6_GEOBA</name>
<protein>
    <submittedName>
        <fullName evidence="4">1-deoxyxylulose-5-phosphate synthase YajO</fullName>
    </submittedName>
</protein>
<dbReference type="Gene3D" id="3.20.20.100">
    <property type="entry name" value="NADP-dependent oxidoreductase domain"/>
    <property type="match status" value="1"/>
</dbReference>
<evidence type="ECO:0000313" key="5">
    <source>
        <dbReference type="Proteomes" id="UP001174909"/>
    </source>
</evidence>
<dbReference type="InterPro" id="IPR023210">
    <property type="entry name" value="NADP_OxRdtase_dom"/>
</dbReference>
<dbReference type="GO" id="GO:0016491">
    <property type="term" value="F:oxidoreductase activity"/>
    <property type="evidence" value="ECO:0007669"/>
    <property type="project" value="UniProtKB-KW"/>
</dbReference>
<feature type="domain" description="NADP-dependent oxidoreductase" evidence="3">
    <location>
        <begin position="15"/>
        <end position="74"/>
    </location>
</feature>